<keyword evidence="3" id="KW-1133">Transmembrane helix</keyword>
<organism evidence="5 6">
    <name type="scientific">Lentilactobacillus fungorum</name>
    <dbReference type="NCBI Taxonomy" id="2201250"/>
    <lineage>
        <taxon>Bacteria</taxon>
        <taxon>Bacillati</taxon>
        <taxon>Bacillota</taxon>
        <taxon>Bacilli</taxon>
        <taxon>Lactobacillales</taxon>
        <taxon>Lactobacillaceae</taxon>
        <taxon>Lentilactobacillus</taxon>
    </lineage>
</organism>
<accession>A0ABQ3W7C9</accession>
<dbReference type="PANTHER" id="PTHR33308:SF9">
    <property type="entry name" value="PEPTIDOGLYCAN HYDROLASE FLGJ"/>
    <property type="match status" value="1"/>
</dbReference>
<dbReference type="InterPro" id="IPR051056">
    <property type="entry name" value="Glycosyl_Hydrolase_73"/>
</dbReference>
<evidence type="ECO:0000256" key="2">
    <source>
        <dbReference type="ARBA" id="ARBA00022801"/>
    </source>
</evidence>
<comment type="similarity">
    <text evidence="1">Belongs to the glycosyl hydrolase 73 family.</text>
</comment>
<dbReference type="PANTHER" id="PTHR33308">
    <property type="entry name" value="PEPTIDOGLYCAN HYDROLASE FLGJ"/>
    <property type="match status" value="1"/>
</dbReference>
<reference evidence="5 6" key="1">
    <citation type="journal article" date="2021" name="Int. J. Syst. Evol. Microbiol.">
        <title>Lentilactobacillus fungorum sp. nov., isolated from spent mushroom substrates.</title>
        <authorList>
            <person name="Tohno M."/>
            <person name="Tanizawa Y."/>
            <person name="Kojima Y."/>
            <person name="Sakamoto M."/>
            <person name="Ohkuma M."/>
            <person name="Kobayashi H."/>
        </authorList>
    </citation>
    <scope>NUCLEOTIDE SEQUENCE [LARGE SCALE GENOMIC DNA]</scope>
    <source>
        <strain evidence="5 6">YK48G</strain>
    </source>
</reference>
<dbReference type="InterPro" id="IPR002901">
    <property type="entry name" value="MGlyc_endo_b_GlcNAc-like_dom"/>
</dbReference>
<dbReference type="SMART" id="SM00047">
    <property type="entry name" value="LYZ2"/>
    <property type="match status" value="1"/>
</dbReference>
<feature type="transmembrane region" description="Helical" evidence="3">
    <location>
        <begin position="28"/>
        <end position="46"/>
    </location>
</feature>
<keyword evidence="3" id="KW-0812">Transmembrane</keyword>
<dbReference type="Gene3D" id="4.10.80.30">
    <property type="entry name" value="DNA polymerase, domain 6"/>
    <property type="match status" value="1"/>
</dbReference>
<sequence>MMYNITLVSDFREVFQIFKRIKKALEKTIIMGISIIGFSFANHLIVNASVETDFIQQFKAPIVKISKQNHLYPSVMMAQAIVESDFGRSELSVEANNYFGVKGSYNGQSVTMRTGEYTTKGKHYVTAAQFKKYPSMIASIRDNAYILRHGTLSDPNYYSGTWTTSAISSVDAAMALSSTYATDMDYGNKLNAIIVKYDLNQLDTGASSNDINSKIEASLKKQLGTSNTTQPQEATQQSKITKINRPLIPRNIFEKQSGPATTNNSDEIQINNILLEKIKITR</sequence>
<evidence type="ECO:0000313" key="5">
    <source>
        <dbReference type="EMBL" id="GHP15114.1"/>
    </source>
</evidence>
<evidence type="ECO:0000313" key="6">
    <source>
        <dbReference type="Proteomes" id="UP000604765"/>
    </source>
</evidence>
<dbReference type="Pfam" id="PF01832">
    <property type="entry name" value="Glucosaminidase"/>
    <property type="match status" value="1"/>
</dbReference>
<gene>
    <name evidence="5" type="ORF">YK48G_25390</name>
</gene>
<comment type="caution">
    <text evidence="5">The sequence shown here is derived from an EMBL/GenBank/DDBJ whole genome shotgun (WGS) entry which is preliminary data.</text>
</comment>
<evidence type="ECO:0000256" key="3">
    <source>
        <dbReference type="SAM" id="Phobius"/>
    </source>
</evidence>
<keyword evidence="2" id="KW-0378">Hydrolase</keyword>
<keyword evidence="6" id="KW-1185">Reference proteome</keyword>
<protein>
    <recommendedName>
        <fullName evidence="4">Mannosyl-glycoprotein endo-beta-N-acetylglucosamidase-like domain-containing protein</fullName>
    </recommendedName>
</protein>
<proteinExistence type="inferred from homology"/>
<name>A0ABQ3W7C9_9LACO</name>
<dbReference type="EMBL" id="BNJR01000021">
    <property type="protein sequence ID" value="GHP15114.1"/>
    <property type="molecule type" value="Genomic_DNA"/>
</dbReference>
<feature type="domain" description="Mannosyl-glycoprotein endo-beta-N-acetylglucosamidase-like" evidence="4">
    <location>
        <begin position="43"/>
        <end position="203"/>
    </location>
</feature>
<keyword evidence="3" id="KW-0472">Membrane</keyword>
<dbReference type="Gene3D" id="1.10.530.10">
    <property type="match status" value="1"/>
</dbReference>
<dbReference type="Proteomes" id="UP000604765">
    <property type="component" value="Unassembled WGS sequence"/>
</dbReference>
<evidence type="ECO:0000256" key="1">
    <source>
        <dbReference type="ARBA" id="ARBA00010266"/>
    </source>
</evidence>
<evidence type="ECO:0000259" key="4">
    <source>
        <dbReference type="SMART" id="SM00047"/>
    </source>
</evidence>